<accession>A0AAW7Y7A2</accession>
<keyword evidence="1" id="KW-0805">Transcription regulation</keyword>
<dbReference type="RefSeq" id="WP_239928734.1">
    <property type="nucleotide sequence ID" value="NZ_AP024850.1"/>
</dbReference>
<evidence type="ECO:0000256" key="3">
    <source>
        <dbReference type="ARBA" id="ARBA00023163"/>
    </source>
</evidence>
<dbReference type="GO" id="GO:0003700">
    <property type="term" value="F:DNA-binding transcription factor activity"/>
    <property type="evidence" value="ECO:0007669"/>
    <property type="project" value="InterPro"/>
</dbReference>
<protein>
    <submittedName>
        <fullName evidence="5">GntR family transcriptional regulator</fullName>
    </submittedName>
</protein>
<evidence type="ECO:0000313" key="6">
    <source>
        <dbReference type="Proteomes" id="UP001170624"/>
    </source>
</evidence>
<dbReference type="Gene3D" id="1.20.120.530">
    <property type="entry name" value="GntR ligand-binding domain-like"/>
    <property type="match status" value="1"/>
</dbReference>
<organism evidence="5 6">
    <name type="scientific">Photobacterium sanguinicancri</name>
    <dbReference type="NCBI Taxonomy" id="875932"/>
    <lineage>
        <taxon>Bacteria</taxon>
        <taxon>Pseudomonadati</taxon>
        <taxon>Pseudomonadota</taxon>
        <taxon>Gammaproteobacteria</taxon>
        <taxon>Vibrionales</taxon>
        <taxon>Vibrionaceae</taxon>
        <taxon>Photobacterium</taxon>
    </lineage>
</organism>
<feature type="domain" description="HTH gntR-type" evidence="4">
    <location>
        <begin position="8"/>
        <end position="75"/>
    </location>
</feature>
<keyword evidence="2" id="KW-0238">DNA-binding</keyword>
<dbReference type="Pfam" id="PF00392">
    <property type="entry name" value="GntR"/>
    <property type="match status" value="1"/>
</dbReference>
<name>A0AAW7Y7A2_9GAMM</name>
<dbReference type="GO" id="GO:0003677">
    <property type="term" value="F:DNA binding"/>
    <property type="evidence" value="ECO:0007669"/>
    <property type="project" value="UniProtKB-KW"/>
</dbReference>
<proteinExistence type="predicted"/>
<comment type="caution">
    <text evidence="5">The sequence shown here is derived from an EMBL/GenBank/DDBJ whole genome shotgun (WGS) entry which is preliminary data.</text>
</comment>
<evidence type="ECO:0000313" key="5">
    <source>
        <dbReference type="EMBL" id="MDO6544521.1"/>
    </source>
</evidence>
<dbReference type="CDD" id="cd07377">
    <property type="entry name" value="WHTH_GntR"/>
    <property type="match status" value="1"/>
</dbReference>
<dbReference type="InterPro" id="IPR011711">
    <property type="entry name" value="GntR_C"/>
</dbReference>
<dbReference type="Proteomes" id="UP001170624">
    <property type="component" value="Unassembled WGS sequence"/>
</dbReference>
<dbReference type="EMBL" id="JAUOPU010000025">
    <property type="protein sequence ID" value="MDO6544521.1"/>
    <property type="molecule type" value="Genomic_DNA"/>
</dbReference>
<dbReference type="InterPro" id="IPR036390">
    <property type="entry name" value="WH_DNA-bd_sf"/>
</dbReference>
<dbReference type="InterPro" id="IPR036388">
    <property type="entry name" value="WH-like_DNA-bd_sf"/>
</dbReference>
<dbReference type="SUPFAM" id="SSF48008">
    <property type="entry name" value="GntR ligand-binding domain-like"/>
    <property type="match status" value="1"/>
</dbReference>
<dbReference type="SMART" id="SM00345">
    <property type="entry name" value="HTH_GNTR"/>
    <property type="match status" value="1"/>
</dbReference>
<gene>
    <name evidence="5" type="ORF">Q4568_18435</name>
</gene>
<dbReference type="PANTHER" id="PTHR43537:SF45">
    <property type="entry name" value="GNTR FAMILY REGULATORY PROTEIN"/>
    <property type="match status" value="1"/>
</dbReference>
<dbReference type="Gene3D" id="1.10.10.10">
    <property type="entry name" value="Winged helix-like DNA-binding domain superfamily/Winged helix DNA-binding domain"/>
    <property type="match status" value="1"/>
</dbReference>
<evidence type="ECO:0000256" key="1">
    <source>
        <dbReference type="ARBA" id="ARBA00023015"/>
    </source>
</evidence>
<dbReference type="Pfam" id="PF07729">
    <property type="entry name" value="FCD"/>
    <property type="match status" value="1"/>
</dbReference>
<reference evidence="5" key="1">
    <citation type="submission" date="2023-07" db="EMBL/GenBank/DDBJ databases">
        <title>Genome content predicts the carbon catabolic preferences of heterotrophic bacteria.</title>
        <authorList>
            <person name="Gralka M."/>
        </authorList>
    </citation>
    <scope>NUCLEOTIDE SEQUENCE</scope>
    <source>
        <strain evidence="5">G2M05</strain>
    </source>
</reference>
<dbReference type="PANTHER" id="PTHR43537">
    <property type="entry name" value="TRANSCRIPTIONAL REGULATOR, GNTR FAMILY"/>
    <property type="match status" value="1"/>
</dbReference>
<dbReference type="InterPro" id="IPR008920">
    <property type="entry name" value="TF_FadR/GntR_C"/>
</dbReference>
<evidence type="ECO:0000259" key="4">
    <source>
        <dbReference type="PROSITE" id="PS50949"/>
    </source>
</evidence>
<evidence type="ECO:0000256" key="2">
    <source>
        <dbReference type="ARBA" id="ARBA00023125"/>
    </source>
</evidence>
<keyword evidence="3" id="KW-0804">Transcription</keyword>
<dbReference type="AlphaFoldDB" id="A0AAW7Y7A2"/>
<dbReference type="PROSITE" id="PS50949">
    <property type="entry name" value="HTH_GNTR"/>
    <property type="match status" value="1"/>
</dbReference>
<dbReference type="InterPro" id="IPR000524">
    <property type="entry name" value="Tscrpt_reg_HTH_GntR"/>
</dbReference>
<dbReference type="SUPFAM" id="SSF46785">
    <property type="entry name" value="Winged helix' DNA-binding domain"/>
    <property type="match status" value="1"/>
</dbReference>
<dbReference type="SMART" id="SM00895">
    <property type="entry name" value="FCD"/>
    <property type="match status" value="1"/>
</dbReference>
<sequence>MKMKINKQSLEEQATEFIRDMIVSGQLVMGDKIVESTLSKELELSRSTVRMALNSLSHEGLVIQKPYVGWHVFTLSDDDLWELYNLRVAIESQAAVMAAEKATQDDKDELSRIYNEFCELCGTETLDIFDVCEKDFELHRKVVEISKSNKFIKIYEQISNQLKSYIKLTHNDYDLSQSGISHTGIVEAIIEGDANRAWLESKQNITAFTDLSLQSKKNDRNQN</sequence>